<keyword evidence="11" id="KW-1185">Reference proteome</keyword>
<keyword evidence="6 10" id="KW-1133">Transmembrane helix</keyword>
<proteinExistence type="predicted"/>
<evidence type="ECO:0000313" key="12">
    <source>
        <dbReference type="RefSeq" id="XP_024881354.1"/>
    </source>
</evidence>
<evidence type="ECO:0000313" key="11">
    <source>
        <dbReference type="Proteomes" id="UP000504618"/>
    </source>
</evidence>
<feature type="transmembrane region" description="Helical" evidence="10">
    <location>
        <begin position="107"/>
        <end position="137"/>
    </location>
</feature>
<keyword evidence="5" id="KW-0552">Olfaction</keyword>
<dbReference type="RefSeq" id="XP_024881354.1">
    <property type="nucleotide sequence ID" value="XM_025025586.1"/>
</dbReference>
<accession>A0A6J1QG63</accession>
<dbReference type="GO" id="GO:0007165">
    <property type="term" value="P:signal transduction"/>
    <property type="evidence" value="ECO:0007669"/>
    <property type="project" value="UniProtKB-KW"/>
</dbReference>
<keyword evidence="7 10" id="KW-0472">Membrane</keyword>
<evidence type="ECO:0000256" key="9">
    <source>
        <dbReference type="ARBA" id="ARBA00023224"/>
    </source>
</evidence>
<keyword evidence="2" id="KW-1003">Cell membrane</keyword>
<name>A0A6J1QG63_9HYME</name>
<keyword evidence="4 10" id="KW-0812">Transmembrane</keyword>
<keyword evidence="3" id="KW-0716">Sensory transduction</keyword>
<dbReference type="GO" id="GO:0004984">
    <property type="term" value="F:olfactory receptor activity"/>
    <property type="evidence" value="ECO:0007669"/>
    <property type="project" value="InterPro"/>
</dbReference>
<dbReference type="AlphaFoldDB" id="A0A6J1QG63"/>
<feature type="transmembrane region" description="Helical" evidence="10">
    <location>
        <begin position="43"/>
        <end position="59"/>
    </location>
</feature>
<evidence type="ECO:0000256" key="6">
    <source>
        <dbReference type="ARBA" id="ARBA00022989"/>
    </source>
</evidence>
<sequence>FADSIVSDLRKPFFVLLSVGVASLALNIFQVFIALSTSNMNELFTTFTFVSAQLCYLYLGNYGGQIVMDHYSEVFNATYDSYWYTAPLRAQRLLLFIMQRTSKNFSFVFGGIFVVSLKGFSTLASMSISYFTVIYSITSR</sequence>
<evidence type="ECO:0000256" key="10">
    <source>
        <dbReference type="SAM" id="Phobius"/>
    </source>
</evidence>
<dbReference type="Proteomes" id="UP000504618">
    <property type="component" value="Unplaced"/>
</dbReference>
<dbReference type="Pfam" id="PF02949">
    <property type="entry name" value="7tm_6"/>
    <property type="match status" value="1"/>
</dbReference>
<dbReference type="PANTHER" id="PTHR21137">
    <property type="entry name" value="ODORANT RECEPTOR"/>
    <property type="match status" value="1"/>
</dbReference>
<evidence type="ECO:0000256" key="7">
    <source>
        <dbReference type="ARBA" id="ARBA00023136"/>
    </source>
</evidence>
<dbReference type="GO" id="GO:0005549">
    <property type="term" value="F:odorant binding"/>
    <property type="evidence" value="ECO:0007669"/>
    <property type="project" value="InterPro"/>
</dbReference>
<evidence type="ECO:0000256" key="2">
    <source>
        <dbReference type="ARBA" id="ARBA00022475"/>
    </source>
</evidence>
<feature type="transmembrane region" description="Helical" evidence="10">
    <location>
        <begin position="12"/>
        <end position="37"/>
    </location>
</feature>
<keyword evidence="8" id="KW-0675">Receptor</keyword>
<evidence type="ECO:0000256" key="4">
    <source>
        <dbReference type="ARBA" id="ARBA00022692"/>
    </source>
</evidence>
<dbReference type="GO" id="GO:0005886">
    <property type="term" value="C:plasma membrane"/>
    <property type="evidence" value="ECO:0007669"/>
    <property type="project" value="UniProtKB-SubCell"/>
</dbReference>
<evidence type="ECO:0000256" key="5">
    <source>
        <dbReference type="ARBA" id="ARBA00022725"/>
    </source>
</evidence>
<reference evidence="12" key="1">
    <citation type="submission" date="2025-08" db="UniProtKB">
        <authorList>
            <consortium name="RefSeq"/>
        </authorList>
    </citation>
    <scope>IDENTIFICATION</scope>
    <source>
        <tissue evidence="12">Whole body</tissue>
    </source>
</reference>
<comment type="subcellular location">
    <subcellularLocation>
        <location evidence="1">Cell membrane</location>
        <topology evidence="1">Multi-pass membrane protein</topology>
    </subcellularLocation>
</comment>
<protein>
    <submittedName>
        <fullName evidence="12">Uncharacterized protein LOC112460758</fullName>
    </submittedName>
</protein>
<evidence type="ECO:0000256" key="8">
    <source>
        <dbReference type="ARBA" id="ARBA00023170"/>
    </source>
</evidence>
<evidence type="ECO:0000256" key="3">
    <source>
        <dbReference type="ARBA" id="ARBA00022606"/>
    </source>
</evidence>
<organism evidence="11 12">
    <name type="scientific">Temnothorax curvispinosus</name>
    <dbReference type="NCBI Taxonomy" id="300111"/>
    <lineage>
        <taxon>Eukaryota</taxon>
        <taxon>Metazoa</taxon>
        <taxon>Ecdysozoa</taxon>
        <taxon>Arthropoda</taxon>
        <taxon>Hexapoda</taxon>
        <taxon>Insecta</taxon>
        <taxon>Pterygota</taxon>
        <taxon>Neoptera</taxon>
        <taxon>Endopterygota</taxon>
        <taxon>Hymenoptera</taxon>
        <taxon>Apocrita</taxon>
        <taxon>Aculeata</taxon>
        <taxon>Formicoidea</taxon>
        <taxon>Formicidae</taxon>
        <taxon>Myrmicinae</taxon>
        <taxon>Temnothorax</taxon>
    </lineage>
</organism>
<dbReference type="OrthoDB" id="7553478at2759"/>
<gene>
    <name evidence="12" type="primary">LOC112460758</name>
</gene>
<dbReference type="InterPro" id="IPR004117">
    <property type="entry name" value="7tm6_olfct_rcpt"/>
</dbReference>
<feature type="non-terminal residue" evidence="12">
    <location>
        <position position="1"/>
    </location>
</feature>
<dbReference type="PANTHER" id="PTHR21137:SF35">
    <property type="entry name" value="ODORANT RECEPTOR 19A-RELATED"/>
    <property type="match status" value="1"/>
</dbReference>
<evidence type="ECO:0000256" key="1">
    <source>
        <dbReference type="ARBA" id="ARBA00004651"/>
    </source>
</evidence>
<dbReference type="GeneID" id="112460758"/>
<keyword evidence="9" id="KW-0807">Transducer</keyword>